<dbReference type="PRINTS" id="PR00625">
    <property type="entry name" value="JDOMAIN"/>
</dbReference>
<dbReference type="InterPro" id="IPR008971">
    <property type="entry name" value="HSP40/DnaJ_pept-bd"/>
</dbReference>
<dbReference type="PANTHER" id="PTHR24078:SF522">
    <property type="entry name" value="DNAJ CHAPERONE C-TERMINAL DOMAIN-CONTAINING PROTEIN"/>
    <property type="match status" value="1"/>
</dbReference>
<feature type="compositionally biased region" description="Low complexity" evidence="2">
    <location>
        <begin position="172"/>
        <end position="182"/>
    </location>
</feature>
<evidence type="ECO:0000259" key="3">
    <source>
        <dbReference type="PROSITE" id="PS50076"/>
    </source>
</evidence>
<dbReference type="InterPro" id="IPR051339">
    <property type="entry name" value="DnaJ_subfamily_B"/>
</dbReference>
<dbReference type="PANTHER" id="PTHR24078">
    <property type="entry name" value="DNAJ HOMOLOG SUBFAMILY C MEMBER"/>
    <property type="match status" value="1"/>
</dbReference>
<dbReference type="SUPFAM" id="SSF49493">
    <property type="entry name" value="HSP40/DnaJ peptide-binding domain"/>
    <property type="match status" value="2"/>
</dbReference>
<evidence type="ECO:0000256" key="1">
    <source>
        <dbReference type="ARBA" id="ARBA00023186"/>
    </source>
</evidence>
<evidence type="ECO:0000313" key="4">
    <source>
        <dbReference type="EMBL" id="KAH7518826.1"/>
    </source>
</evidence>
<name>A0A978UVC6_ZIZJJ</name>
<dbReference type="FunFam" id="2.60.260.20:FF:000006">
    <property type="entry name" value="DnaJ subfamily B member 13"/>
    <property type="match status" value="1"/>
</dbReference>
<feature type="compositionally biased region" description="Polar residues" evidence="2">
    <location>
        <begin position="183"/>
        <end position="206"/>
    </location>
</feature>
<evidence type="ECO:0000313" key="5">
    <source>
        <dbReference type="Proteomes" id="UP000813462"/>
    </source>
</evidence>
<accession>A0A978UVC6</accession>
<comment type="caution">
    <text evidence="4">The sequence shown here is derived from an EMBL/GenBank/DDBJ whole genome shotgun (WGS) entry which is preliminary data.</text>
</comment>
<dbReference type="GO" id="GO:0006457">
    <property type="term" value="P:protein folding"/>
    <property type="evidence" value="ECO:0007669"/>
    <property type="project" value="InterPro"/>
</dbReference>
<dbReference type="OrthoDB" id="550424at2759"/>
<protein>
    <recommendedName>
        <fullName evidence="3">J domain-containing protein</fullName>
    </recommendedName>
</protein>
<dbReference type="InterPro" id="IPR001623">
    <property type="entry name" value="DnaJ_domain"/>
</dbReference>
<sequence length="391" mass="43830">MADHPRSPTPDLYSILGISRNSSIKEIRKAYKFLVAKWHPDKNHANKTEAAAKFSAINEAYNEAKRLHEEPLTISDPVLVEGPGYDHTKSINHLKSINNQRKNSVDDSFFSRSSSFSLRSLSRRSKTPNPRRPSMSRSTSKRSTTPTLSRNLSQKSPLGTETSPPSSRHTSTKSTASETSTSPLNPSLSRNISKRSTTPIFFSQSTARRKPPPVERKLACTLEELLEGSVRKIKVTRDVITDTGMIVPEEEILKINVQPGWKKGTKIMFEGKGDEKPGYLPADIVFLIDEKRHPLFERDGDDLKIVLEIPLVNALTGCSFSVPLLGGEKMTLSLDDVIYHEYEKVIKGQGMPNPKEQGKRGDLKIKFLIHFPEELTHEQRAEAVSILQDCF</sequence>
<feature type="region of interest" description="Disordered" evidence="2">
    <location>
        <begin position="118"/>
        <end position="214"/>
    </location>
</feature>
<keyword evidence="1" id="KW-0143">Chaperone</keyword>
<evidence type="ECO:0000256" key="2">
    <source>
        <dbReference type="SAM" id="MobiDB-lite"/>
    </source>
</evidence>
<dbReference type="CDD" id="cd10747">
    <property type="entry name" value="DnaJ_C"/>
    <property type="match status" value="1"/>
</dbReference>
<dbReference type="SMART" id="SM00271">
    <property type="entry name" value="DnaJ"/>
    <property type="match status" value="1"/>
</dbReference>
<dbReference type="PROSITE" id="PS50076">
    <property type="entry name" value="DNAJ_2"/>
    <property type="match status" value="1"/>
</dbReference>
<dbReference type="CDD" id="cd06257">
    <property type="entry name" value="DnaJ"/>
    <property type="match status" value="1"/>
</dbReference>
<feature type="compositionally biased region" description="Polar residues" evidence="2">
    <location>
        <begin position="151"/>
        <end position="169"/>
    </location>
</feature>
<organism evidence="4 5">
    <name type="scientific">Ziziphus jujuba var. spinosa</name>
    <dbReference type="NCBI Taxonomy" id="714518"/>
    <lineage>
        <taxon>Eukaryota</taxon>
        <taxon>Viridiplantae</taxon>
        <taxon>Streptophyta</taxon>
        <taxon>Embryophyta</taxon>
        <taxon>Tracheophyta</taxon>
        <taxon>Spermatophyta</taxon>
        <taxon>Magnoliopsida</taxon>
        <taxon>eudicotyledons</taxon>
        <taxon>Gunneridae</taxon>
        <taxon>Pentapetalae</taxon>
        <taxon>rosids</taxon>
        <taxon>fabids</taxon>
        <taxon>Rosales</taxon>
        <taxon>Rhamnaceae</taxon>
        <taxon>Paliureae</taxon>
        <taxon>Ziziphus</taxon>
    </lineage>
</organism>
<gene>
    <name evidence="4" type="ORF">FEM48_Zijuj09G0212400</name>
</gene>
<reference evidence="4" key="1">
    <citation type="journal article" date="2021" name="Front. Plant Sci.">
        <title>Chromosome-Scale Genome Assembly for Chinese Sour Jujube and Insights Into Its Genome Evolution and Domestication Signature.</title>
        <authorList>
            <person name="Shen L.-Y."/>
            <person name="Luo H."/>
            <person name="Wang X.-L."/>
            <person name="Wang X.-M."/>
            <person name="Qiu X.-J."/>
            <person name="Liu H."/>
            <person name="Zhou S.-S."/>
            <person name="Jia K.-H."/>
            <person name="Nie S."/>
            <person name="Bao Y.-T."/>
            <person name="Zhang R.-G."/>
            <person name="Yun Q.-Z."/>
            <person name="Chai Y.-H."/>
            <person name="Lu J.-Y."/>
            <person name="Li Y."/>
            <person name="Zhao S.-W."/>
            <person name="Mao J.-F."/>
            <person name="Jia S.-G."/>
            <person name="Mao Y.-M."/>
        </authorList>
    </citation>
    <scope>NUCLEOTIDE SEQUENCE</scope>
    <source>
        <strain evidence="4">AT0</strain>
        <tissue evidence="4">Leaf</tissue>
    </source>
</reference>
<feature type="compositionally biased region" description="Low complexity" evidence="2">
    <location>
        <begin position="132"/>
        <end position="150"/>
    </location>
</feature>
<dbReference type="Pfam" id="PF00226">
    <property type="entry name" value="DnaJ"/>
    <property type="match status" value="1"/>
</dbReference>
<dbReference type="GO" id="GO:0051082">
    <property type="term" value="F:unfolded protein binding"/>
    <property type="evidence" value="ECO:0007669"/>
    <property type="project" value="InterPro"/>
</dbReference>
<proteinExistence type="predicted"/>
<dbReference type="InterPro" id="IPR036869">
    <property type="entry name" value="J_dom_sf"/>
</dbReference>
<dbReference type="FunFam" id="2.60.260.20:FF:000002">
    <property type="entry name" value="Dnaj homolog subfamily b member"/>
    <property type="match status" value="1"/>
</dbReference>
<dbReference type="Gene3D" id="1.10.287.110">
    <property type="entry name" value="DnaJ domain"/>
    <property type="match status" value="1"/>
</dbReference>
<dbReference type="GO" id="GO:0051087">
    <property type="term" value="F:protein-folding chaperone binding"/>
    <property type="evidence" value="ECO:0007669"/>
    <property type="project" value="TreeGrafter"/>
</dbReference>
<dbReference type="Pfam" id="PF01556">
    <property type="entry name" value="DnaJ_C"/>
    <property type="match status" value="1"/>
</dbReference>
<dbReference type="Gene3D" id="2.60.260.20">
    <property type="entry name" value="Urease metallochaperone UreE, N-terminal domain"/>
    <property type="match status" value="2"/>
</dbReference>
<dbReference type="GO" id="GO:0005829">
    <property type="term" value="C:cytosol"/>
    <property type="evidence" value="ECO:0007669"/>
    <property type="project" value="TreeGrafter"/>
</dbReference>
<dbReference type="InterPro" id="IPR002939">
    <property type="entry name" value="DnaJ_C"/>
</dbReference>
<dbReference type="SUPFAM" id="SSF46565">
    <property type="entry name" value="Chaperone J-domain"/>
    <property type="match status" value="1"/>
</dbReference>
<feature type="domain" description="J" evidence="3">
    <location>
        <begin position="11"/>
        <end position="89"/>
    </location>
</feature>
<dbReference type="Proteomes" id="UP000813462">
    <property type="component" value="Unassembled WGS sequence"/>
</dbReference>
<dbReference type="EMBL" id="JAEACU010000009">
    <property type="protein sequence ID" value="KAH7518826.1"/>
    <property type="molecule type" value="Genomic_DNA"/>
</dbReference>
<dbReference type="AlphaFoldDB" id="A0A978UVC6"/>